<dbReference type="AlphaFoldDB" id="E4Y3Y9"/>
<proteinExistence type="predicted"/>
<evidence type="ECO:0000256" key="1">
    <source>
        <dbReference type="SAM" id="Phobius"/>
    </source>
</evidence>
<dbReference type="EMBL" id="FN654275">
    <property type="protein sequence ID" value="CBY30387.1"/>
    <property type="molecule type" value="Genomic_DNA"/>
</dbReference>
<protein>
    <submittedName>
        <fullName evidence="2">Uncharacterized protein</fullName>
    </submittedName>
</protein>
<keyword evidence="1" id="KW-1133">Transmembrane helix</keyword>
<gene>
    <name evidence="2" type="ORF">GSOID_T00018252001</name>
</gene>
<feature type="transmembrane region" description="Helical" evidence="1">
    <location>
        <begin position="70"/>
        <end position="90"/>
    </location>
</feature>
<evidence type="ECO:0000313" key="2">
    <source>
        <dbReference type="EMBL" id="CBY30387.1"/>
    </source>
</evidence>
<sequence length="301" mass="34835">MLRISKRYSTIGSNPLVPSKFRVQDPKLLTEISVKNRQLTPTEEARVHGLQRIAMDAAGYSKAPTTAKRAFWTFWAASSIVFLSVLYNVVENYWNELELYKIGEKNAKHFVEEIVAKNYDYFQLKATFVERSKENIMTFALGKAILMKSKENEDLKFKIVAARNFLHFVTNDFKIDDVKNGTSLSAYTKGAFAMENFVEFLERFPLLSLYTLHLLKDIPNGSSVNQRKLFVFLLSRRSEIPVDVRQELILILRAYPGLQEFIHDEKMKADEAYKIALLSETDNYQKRNTETVRDFLKDLSS</sequence>
<keyword evidence="1" id="KW-0472">Membrane</keyword>
<accession>E4Y3Y9</accession>
<reference evidence="2" key="1">
    <citation type="journal article" date="2010" name="Science">
        <title>Plasticity of animal genome architecture unmasked by rapid evolution of a pelagic tunicate.</title>
        <authorList>
            <person name="Denoeud F."/>
            <person name="Henriet S."/>
            <person name="Mungpakdee S."/>
            <person name="Aury J.M."/>
            <person name="Da Silva C."/>
            <person name="Brinkmann H."/>
            <person name="Mikhaleva J."/>
            <person name="Olsen L.C."/>
            <person name="Jubin C."/>
            <person name="Canestro C."/>
            <person name="Bouquet J.M."/>
            <person name="Danks G."/>
            <person name="Poulain J."/>
            <person name="Campsteijn C."/>
            <person name="Adamski M."/>
            <person name="Cross I."/>
            <person name="Yadetie F."/>
            <person name="Muffato M."/>
            <person name="Louis A."/>
            <person name="Butcher S."/>
            <person name="Tsagkogeorga G."/>
            <person name="Konrad A."/>
            <person name="Singh S."/>
            <person name="Jensen M.F."/>
            <person name="Cong E.H."/>
            <person name="Eikeseth-Otteraa H."/>
            <person name="Noel B."/>
            <person name="Anthouard V."/>
            <person name="Porcel B.M."/>
            <person name="Kachouri-Lafond R."/>
            <person name="Nishino A."/>
            <person name="Ugolini M."/>
            <person name="Chourrout P."/>
            <person name="Nishida H."/>
            <person name="Aasland R."/>
            <person name="Huzurbazar S."/>
            <person name="Westhof E."/>
            <person name="Delsuc F."/>
            <person name="Lehrach H."/>
            <person name="Reinhardt R."/>
            <person name="Weissenbach J."/>
            <person name="Roy S.W."/>
            <person name="Artiguenave F."/>
            <person name="Postlethwait J.H."/>
            <person name="Manak J.R."/>
            <person name="Thompson E.M."/>
            <person name="Jaillon O."/>
            <person name="Du Pasquier L."/>
            <person name="Boudinot P."/>
            <person name="Liberles D.A."/>
            <person name="Volff J.N."/>
            <person name="Philippe H."/>
            <person name="Lenhard B."/>
            <person name="Roest Crollius H."/>
            <person name="Wincker P."/>
            <person name="Chourrout D."/>
        </authorList>
    </citation>
    <scope>NUCLEOTIDE SEQUENCE [LARGE SCALE GENOMIC DNA]</scope>
</reference>
<keyword evidence="1" id="KW-0812">Transmembrane</keyword>
<organism evidence="2">
    <name type="scientific">Oikopleura dioica</name>
    <name type="common">Tunicate</name>
    <dbReference type="NCBI Taxonomy" id="34765"/>
    <lineage>
        <taxon>Eukaryota</taxon>
        <taxon>Metazoa</taxon>
        <taxon>Chordata</taxon>
        <taxon>Tunicata</taxon>
        <taxon>Appendicularia</taxon>
        <taxon>Copelata</taxon>
        <taxon>Oikopleuridae</taxon>
        <taxon>Oikopleura</taxon>
    </lineage>
</organism>
<dbReference type="Proteomes" id="UP000011014">
    <property type="component" value="Unassembled WGS sequence"/>
</dbReference>
<name>E4Y3Y9_OIKDI</name>